<dbReference type="KEGG" id="slan:GV829_13755"/>
<protein>
    <submittedName>
        <fullName evidence="2">PilZ domain-containing protein</fullName>
    </submittedName>
</protein>
<name>A0A6M4AYD8_9SPHN</name>
<dbReference type="GO" id="GO:0035438">
    <property type="term" value="F:cyclic-di-GMP binding"/>
    <property type="evidence" value="ECO:0007669"/>
    <property type="project" value="InterPro"/>
</dbReference>
<proteinExistence type="predicted"/>
<dbReference type="SUPFAM" id="SSF141371">
    <property type="entry name" value="PilZ domain-like"/>
    <property type="match status" value="1"/>
</dbReference>
<accession>A0A6M4AYD8</accession>
<reference evidence="2 3" key="1">
    <citation type="submission" date="2020-01" db="EMBL/GenBank/DDBJ databases">
        <title>Sphingomonas sp. strain CSW-10.</title>
        <authorList>
            <person name="Chen W.-M."/>
        </authorList>
    </citation>
    <scope>NUCLEOTIDE SEQUENCE [LARGE SCALE GENOMIC DNA]</scope>
    <source>
        <strain evidence="2 3">CSW-10</strain>
    </source>
</reference>
<dbReference type="EMBL" id="CP053015">
    <property type="protein sequence ID" value="QJQ33370.1"/>
    <property type="molecule type" value="Genomic_DNA"/>
</dbReference>
<evidence type="ECO:0000313" key="3">
    <source>
        <dbReference type="Proteomes" id="UP000503018"/>
    </source>
</evidence>
<dbReference type="RefSeq" id="WP_169947559.1">
    <property type="nucleotide sequence ID" value="NZ_CP053015.1"/>
</dbReference>
<sequence>MPDFPAHLRSADVDRRGGDRAGVAIDADIRKMGRTPFKVQVRDLSQTGCRAETLTKTIPGDRIWLTIPGFQAIEATIRWSNARGCGIQWNQPLHPSVFDHIRMRYPDAF</sequence>
<dbReference type="InterPro" id="IPR009875">
    <property type="entry name" value="PilZ_domain"/>
</dbReference>
<organism evidence="2 3">
    <name type="scientific">Sphingomonas lacunae</name>
    <dbReference type="NCBI Taxonomy" id="2698828"/>
    <lineage>
        <taxon>Bacteria</taxon>
        <taxon>Pseudomonadati</taxon>
        <taxon>Pseudomonadota</taxon>
        <taxon>Alphaproteobacteria</taxon>
        <taxon>Sphingomonadales</taxon>
        <taxon>Sphingomonadaceae</taxon>
        <taxon>Sphingomonas</taxon>
    </lineage>
</organism>
<keyword evidence="3" id="KW-1185">Reference proteome</keyword>
<dbReference type="Proteomes" id="UP000503018">
    <property type="component" value="Chromosome"/>
</dbReference>
<dbReference type="Pfam" id="PF07238">
    <property type="entry name" value="PilZ"/>
    <property type="match status" value="1"/>
</dbReference>
<feature type="domain" description="PilZ" evidence="1">
    <location>
        <begin position="15"/>
        <end position="97"/>
    </location>
</feature>
<gene>
    <name evidence="2" type="ORF">GV829_13755</name>
</gene>
<evidence type="ECO:0000313" key="2">
    <source>
        <dbReference type="EMBL" id="QJQ33370.1"/>
    </source>
</evidence>
<dbReference type="AlphaFoldDB" id="A0A6M4AYD8"/>
<evidence type="ECO:0000259" key="1">
    <source>
        <dbReference type="Pfam" id="PF07238"/>
    </source>
</evidence>